<dbReference type="Pfam" id="PF13432">
    <property type="entry name" value="TPR_16"/>
    <property type="match status" value="1"/>
</dbReference>
<feature type="repeat" description="TPR" evidence="3">
    <location>
        <begin position="239"/>
        <end position="272"/>
    </location>
</feature>
<accession>A0A532UXY7</accession>
<dbReference type="Proteomes" id="UP000319619">
    <property type="component" value="Unassembled WGS sequence"/>
</dbReference>
<feature type="chain" id="PRO_5022049958" description="Cytochrome c-type biogenesis protein H TPR domain-containing protein" evidence="4">
    <location>
        <begin position="21"/>
        <end position="349"/>
    </location>
</feature>
<dbReference type="SUPFAM" id="SSF48452">
    <property type="entry name" value="TPR-like"/>
    <property type="match status" value="2"/>
</dbReference>
<evidence type="ECO:0000256" key="3">
    <source>
        <dbReference type="PROSITE-ProRule" id="PRU00339"/>
    </source>
</evidence>
<reference evidence="6 7" key="1">
    <citation type="submission" date="2017-06" db="EMBL/GenBank/DDBJ databases">
        <title>Novel microbial phyla capable of carbon fixation and sulfur reduction in deep-sea sediments.</title>
        <authorList>
            <person name="Huang J."/>
            <person name="Baker B."/>
            <person name="Wang Y."/>
        </authorList>
    </citation>
    <scope>NUCLEOTIDE SEQUENCE [LARGE SCALE GENOMIC DNA]</scope>
    <source>
        <strain evidence="6">B3_LCP</strain>
    </source>
</reference>
<comment type="caution">
    <text evidence="6">The sequence shown here is derived from an EMBL/GenBank/DDBJ whole genome shotgun (WGS) entry which is preliminary data.</text>
</comment>
<dbReference type="Pfam" id="PF23914">
    <property type="entry name" value="TPR_CcmH_CycH"/>
    <property type="match status" value="1"/>
</dbReference>
<feature type="repeat" description="TPR" evidence="3">
    <location>
        <begin position="135"/>
        <end position="168"/>
    </location>
</feature>
<dbReference type="PROSITE" id="PS50293">
    <property type="entry name" value="TPR_REGION"/>
    <property type="match status" value="1"/>
</dbReference>
<dbReference type="InterPro" id="IPR051012">
    <property type="entry name" value="CellSynth/LPSAsmb/PSIAsmb"/>
</dbReference>
<dbReference type="AlphaFoldDB" id="A0A532UXY7"/>
<evidence type="ECO:0000256" key="1">
    <source>
        <dbReference type="ARBA" id="ARBA00022737"/>
    </source>
</evidence>
<dbReference type="Pfam" id="PF13414">
    <property type="entry name" value="TPR_11"/>
    <property type="match status" value="1"/>
</dbReference>
<feature type="repeat" description="TPR" evidence="3">
    <location>
        <begin position="101"/>
        <end position="134"/>
    </location>
</feature>
<dbReference type="PANTHER" id="PTHR45586">
    <property type="entry name" value="TPR REPEAT-CONTAINING PROTEIN PA4667"/>
    <property type="match status" value="1"/>
</dbReference>
<dbReference type="PANTHER" id="PTHR45586:SF1">
    <property type="entry name" value="LIPOPOLYSACCHARIDE ASSEMBLY PROTEIN B"/>
    <property type="match status" value="1"/>
</dbReference>
<sequence>MKTIITILALGCLLAFGLNGCQSTYVTSAKIYLQQNELDNAKEQLQLGLKENPNDAQAHYLLGTIHSHHKEYPAMIEEFDASIAISEKHKADIDNIKAKHSRDLFNAGVEHFNGGQTDKAIDELKMAILIDPDDQEGWALLGKAYIRTEHPDDAISALEKAAELDPTFEKMDDRVLLMQIYYNQDMVEEALNMAMEIKGHDPANKDAIKVAAFCYNQLGQQEKAFEYYQEVMKDNPDDPDMIFNLGLLYEDMERYEEAVVQFAKSFELNPQDETAIKKCGLIYLEILKDNPKAVDSYQKALESFPDNPDFLNNLGIAQIRLGQEKDDQSLIDAGTDAIKRATELRGQNP</sequence>
<name>A0A532UXY7_UNCL8</name>
<feature type="domain" description="Cytochrome c-type biogenesis protein H TPR" evidence="5">
    <location>
        <begin position="129"/>
        <end position="235"/>
    </location>
</feature>
<evidence type="ECO:0000313" key="7">
    <source>
        <dbReference type="Proteomes" id="UP000319619"/>
    </source>
</evidence>
<keyword evidence="1" id="KW-0677">Repeat</keyword>
<dbReference type="InterPro" id="IPR019734">
    <property type="entry name" value="TPR_rpt"/>
</dbReference>
<evidence type="ECO:0000256" key="2">
    <source>
        <dbReference type="ARBA" id="ARBA00022803"/>
    </source>
</evidence>
<proteinExistence type="predicted"/>
<feature type="repeat" description="TPR" evidence="3">
    <location>
        <begin position="22"/>
        <end position="55"/>
    </location>
</feature>
<feature type="repeat" description="TPR" evidence="3">
    <location>
        <begin position="205"/>
        <end position="238"/>
    </location>
</feature>
<evidence type="ECO:0000313" key="6">
    <source>
        <dbReference type="EMBL" id="TKJ39814.1"/>
    </source>
</evidence>
<dbReference type="Gene3D" id="1.25.40.10">
    <property type="entry name" value="Tetratricopeptide repeat domain"/>
    <property type="match status" value="3"/>
</dbReference>
<dbReference type="Pfam" id="PF13181">
    <property type="entry name" value="TPR_8"/>
    <property type="match status" value="1"/>
</dbReference>
<dbReference type="InterPro" id="IPR056413">
    <property type="entry name" value="TPR_CcmH_CycH"/>
</dbReference>
<dbReference type="EMBL" id="NJBN01000007">
    <property type="protein sequence ID" value="TKJ39814.1"/>
    <property type="molecule type" value="Genomic_DNA"/>
</dbReference>
<evidence type="ECO:0000259" key="5">
    <source>
        <dbReference type="Pfam" id="PF23914"/>
    </source>
</evidence>
<gene>
    <name evidence="6" type="ORF">CEE37_11090</name>
</gene>
<feature type="signal peptide" evidence="4">
    <location>
        <begin position="1"/>
        <end position="20"/>
    </location>
</feature>
<keyword evidence="4" id="KW-0732">Signal</keyword>
<protein>
    <recommendedName>
        <fullName evidence="5">Cytochrome c-type biogenesis protein H TPR domain-containing protein</fullName>
    </recommendedName>
</protein>
<dbReference type="InterPro" id="IPR011990">
    <property type="entry name" value="TPR-like_helical_dom_sf"/>
</dbReference>
<keyword evidence="2 3" id="KW-0802">TPR repeat</keyword>
<dbReference type="SMART" id="SM00028">
    <property type="entry name" value="TPR"/>
    <property type="match status" value="8"/>
</dbReference>
<dbReference type="PROSITE" id="PS50005">
    <property type="entry name" value="TPR"/>
    <property type="match status" value="5"/>
</dbReference>
<evidence type="ECO:0000256" key="4">
    <source>
        <dbReference type="SAM" id="SignalP"/>
    </source>
</evidence>
<organism evidence="6 7">
    <name type="scientific">candidate division LCP-89 bacterium B3_LCP</name>
    <dbReference type="NCBI Taxonomy" id="2012998"/>
    <lineage>
        <taxon>Bacteria</taxon>
        <taxon>Pseudomonadati</taxon>
        <taxon>Bacteria division LCP-89</taxon>
    </lineage>
</organism>